<evidence type="ECO:0000256" key="6">
    <source>
        <dbReference type="ARBA" id="ARBA00022968"/>
    </source>
</evidence>
<proteinExistence type="evidence at transcript level"/>
<evidence type="ECO:0000256" key="23">
    <source>
        <dbReference type="ARBA" id="ARBA00049539"/>
    </source>
</evidence>
<comment type="subcellular location">
    <subcellularLocation>
        <location evidence="1">Golgi apparatus membrane</location>
        <topology evidence="1">Single-pass type II membrane protein</topology>
    </subcellularLocation>
</comment>
<evidence type="ECO:0000256" key="14">
    <source>
        <dbReference type="ARBA" id="ARBA00039792"/>
    </source>
</evidence>
<keyword evidence="7 24" id="KW-1133">Transmembrane helix</keyword>
<keyword evidence="10 24" id="KW-0472">Membrane</keyword>
<evidence type="ECO:0000313" key="25">
    <source>
        <dbReference type="EMBL" id="CDI70271.1"/>
    </source>
</evidence>
<dbReference type="EMBL" id="HG531990">
    <property type="protein sequence ID" value="CDI70271.1"/>
    <property type="molecule type" value="mRNA"/>
</dbReference>
<comment type="catalytic activity">
    <reaction evidence="22">
        <text>ganglioside GA2 (d18:1(4E)/18:0) + CMP-N-acetyl-beta-neuraminate = ganglioside GM2 (d18:1(4E)/18:0) + CMP + H(+)</text>
        <dbReference type="Rhea" id="RHEA:41776"/>
        <dbReference type="ChEBI" id="CHEBI:15378"/>
        <dbReference type="ChEBI" id="CHEBI:57812"/>
        <dbReference type="ChEBI" id="CHEBI:60377"/>
        <dbReference type="ChEBI" id="CHEBI:78485"/>
        <dbReference type="ChEBI" id="CHEBI:78486"/>
    </reaction>
    <physiologicalReaction direction="left-to-right" evidence="22">
        <dbReference type="Rhea" id="RHEA:41777"/>
    </physiologicalReaction>
</comment>
<dbReference type="PANTHER" id="PTHR13713:SF94">
    <property type="entry name" value="ST3 BETA-GALACTOSIDE ALPHA-2,3-SIALYLTRANSFERASE 5, LIKE"/>
    <property type="match status" value="1"/>
</dbReference>
<keyword evidence="12" id="KW-0325">Glycoprotein</keyword>
<comment type="catalytic activity">
    <reaction evidence="21">
        <text>a beta-D-Gal-(1&lt;-&gt;1')-ceramide + CMP-N-acetyl-beta-neuraminate = N-acetyl-alpha-neuraminosyl-(2-&gt;3)-beta-D-galactosyl-(1&lt;-&gt;1')-ceramide + CMP + H(+)</text>
        <dbReference type="Rhea" id="RHEA:41780"/>
        <dbReference type="ChEBI" id="CHEBI:15378"/>
        <dbReference type="ChEBI" id="CHEBI:57812"/>
        <dbReference type="ChEBI" id="CHEBI:60377"/>
        <dbReference type="ChEBI" id="CHEBI:82643"/>
        <dbReference type="ChEBI" id="CHEBI:143593"/>
    </reaction>
    <physiologicalReaction direction="left-to-right" evidence="21">
        <dbReference type="Rhea" id="RHEA:41781"/>
    </physiologicalReaction>
</comment>
<evidence type="ECO:0000256" key="15">
    <source>
        <dbReference type="ARBA" id="ARBA00041341"/>
    </source>
</evidence>
<dbReference type="InterPro" id="IPR001675">
    <property type="entry name" value="Glyco_trans_29"/>
</dbReference>
<dbReference type="AlphaFoldDB" id="A0A0F7RQ82"/>
<evidence type="ECO:0000256" key="9">
    <source>
        <dbReference type="ARBA" id="ARBA00023098"/>
    </source>
</evidence>
<dbReference type="FunFam" id="3.90.1480.20:FF:000006">
    <property type="entry name" value="ST3 beta-galactoside alpha-2,3-sialyltransferase 5"/>
    <property type="match status" value="1"/>
</dbReference>
<organism evidence="25">
    <name type="scientific">Lepisosteus oculatus</name>
    <name type="common">Spotted gar</name>
    <dbReference type="NCBI Taxonomy" id="7918"/>
    <lineage>
        <taxon>Eukaryota</taxon>
        <taxon>Metazoa</taxon>
        <taxon>Chordata</taxon>
        <taxon>Craniata</taxon>
        <taxon>Vertebrata</taxon>
        <taxon>Euteleostomi</taxon>
        <taxon>Actinopterygii</taxon>
        <taxon>Neopterygii</taxon>
        <taxon>Holostei</taxon>
        <taxon>Semionotiformes</taxon>
        <taxon>Lepisosteidae</taxon>
        <taxon>Lepisosteus</taxon>
    </lineage>
</organism>
<comment type="similarity">
    <text evidence="2">Belongs to the glycosyltransferase 29 family.</text>
</comment>
<dbReference type="Pfam" id="PF00777">
    <property type="entry name" value="Glyco_transf_29"/>
    <property type="match status" value="1"/>
</dbReference>
<dbReference type="GeneID" id="102686537"/>
<sequence length="365" mass="40257">MDDSEKGVHRPNGREQREFFLSRRKKNLAVSLLLLCGCYTAVLYPAYFPREAKAWRQDSLAQRREEGLLNRSAGLLSRACRPGWSRERLRAVHPGRLPLAVPVFLRDVGGEQRLSPPLGLRGSEERAAAALGSLPQSGLPPSLAAGGCRRCVVVGSGGILLGSRLGDHIDQHDVIIRMNSAPVSGFERDAGSRTTIRLTYPEGAPHSPREYTNTSLVALAVFKSSDLDWLTGVVAQKPLGWWTRLWFWQEVVDSIPLRPENFRILNPEIIRETREVLLGLSEAPGHMVPTLGASAVVMALQLCDEVSLAGFGYDLQHSDTPLHYYESLHMDAIKVQVVHDVSMEKTFLRELVGATVLNDLTGGLT</sequence>
<dbReference type="EC" id="2.4.3.9" evidence="13"/>
<evidence type="ECO:0000256" key="2">
    <source>
        <dbReference type="ARBA" id="ARBA00006003"/>
    </source>
</evidence>
<evidence type="ECO:0000256" key="16">
    <source>
        <dbReference type="ARBA" id="ARBA00041896"/>
    </source>
</evidence>
<evidence type="ECO:0000256" key="22">
    <source>
        <dbReference type="ARBA" id="ARBA00048805"/>
    </source>
</evidence>
<dbReference type="GO" id="GO:0000139">
    <property type="term" value="C:Golgi membrane"/>
    <property type="evidence" value="ECO:0007669"/>
    <property type="project" value="UniProtKB-SubCell"/>
</dbReference>
<keyword evidence="8" id="KW-0333">Golgi apparatus</keyword>
<dbReference type="OrthoDB" id="10264956at2759"/>
<protein>
    <recommendedName>
        <fullName evidence="14">Lactosylceramide alpha-2,3-sialyltransferase</fullName>
        <ecNumber evidence="13">2.4.3.9</ecNumber>
    </recommendedName>
    <alternativeName>
        <fullName evidence="15">CMP-NeuAc:lactosylceramide alpha-2,3-sialyltransferase</fullName>
    </alternativeName>
    <alternativeName>
        <fullName evidence="18">Ganglioside GM3 synthase</fullName>
    </alternativeName>
    <alternativeName>
        <fullName evidence="17">ST3Gal V</fullName>
    </alternativeName>
    <alternativeName>
        <fullName evidence="16">Sialyltransferase 9</fullName>
    </alternativeName>
</protein>
<keyword evidence="11" id="KW-1015">Disulfide bond</keyword>
<name>A0A0F7RQ82_LEPOC</name>
<evidence type="ECO:0000256" key="19">
    <source>
        <dbReference type="ARBA" id="ARBA00043651"/>
    </source>
</evidence>
<evidence type="ECO:0000256" key="1">
    <source>
        <dbReference type="ARBA" id="ARBA00004323"/>
    </source>
</evidence>
<evidence type="ECO:0000256" key="7">
    <source>
        <dbReference type="ARBA" id="ARBA00022989"/>
    </source>
</evidence>
<gene>
    <name evidence="25" type="primary">st3gal7</name>
</gene>
<dbReference type="RefSeq" id="NP_001305839.1">
    <property type="nucleotide sequence ID" value="NM_001318910.1"/>
</dbReference>
<dbReference type="InterPro" id="IPR051142">
    <property type="entry name" value="Glycosyltransferase_29"/>
</dbReference>
<dbReference type="PANTHER" id="PTHR13713">
    <property type="entry name" value="SIALYLTRANSFERASE"/>
    <property type="match status" value="1"/>
</dbReference>
<keyword evidence="5 24" id="KW-0812">Transmembrane</keyword>
<evidence type="ECO:0000256" key="8">
    <source>
        <dbReference type="ARBA" id="ARBA00023034"/>
    </source>
</evidence>
<accession>A0A0F7RQ82</accession>
<dbReference type="GO" id="GO:0047291">
    <property type="term" value="F:lactosylceramide alpha-2,3-sialyltransferase activity"/>
    <property type="evidence" value="ECO:0007669"/>
    <property type="project" value="UniProtKB-EC"/>
</dbReference>
<reference evidence="25" key="1">
    <citation type="journal article" date="2015" name="Mol. Biol. Evol.">
        <title>Integrative view of alpha2,3-sialyltransferases (ST3Gal) molecular and functional evolution in deuterostomes: significance of lineage-specific losses.</title>
        <authorList>
            <person name="Petit D."/>
            <person name="Teppa E."/>
            <person name="Mir A.M."/>
            <person name="Vicogne D."/>
            <person name="Thisse C."/>
            <person name="Thisse B."/>
            <person name="Filloux C."/>
            <person name="Harduin-Lepers A."/>
        </authorList>
    </citation>
    <scope>NUCLEOTIDE SEQUENCE</scope>
</reference>
<evidence type="ECO:0000256" key="17">
    <source>
        <dbReference type="ARBA" id="ARBA00041976"/>
    </source>
</evidence>
<dbReference type="CTD" id="554166"/>
<feature type="transmembrane region" description="Helical" evidence="24">
    <location>
        <begin position="27"/>
        <end position="47"/>
    </location>
</feature>
<evidence type="ECO:0000256" key="11">
    <source>
        <dbReference type="ARBA" id="ARBA00023157"/>
    </source>
</evidence>
<evidence type="ECO:0000256" key="3">
    <source>
        <dbReference type="ARBA" id="ARBA00022676"/>
    </source>
</evidence>
<keyword evidence="9" id="KW-0443">Lipid metabolism</keyword>
<evidence type="ECO:0000256" key="10">
    <source>
        <dbReference type="ARBA" id="ARBA00023136"/>
    </source>
</evidence>
<dbReference type="Gene3D" id="3.90.1480.20">
    <property type="entry name" value="Glycosyl transferase family 29"/>
    <property type="match status" value="1"/>
</dbReference>
<evidence type="ECO:0000256" key="21">
    <source>
        <dbReference type="ARBA" id="ARBA00048050"/>
    </source>
</evidence>
<evidence type="ECO:0000256" key="18">
    <source>
        <dbReference type="ARBA" id="ARBA00042545"/>
    </source>
</evidence>
<evidence type="ECO:0000256" key="13">
    <source>
        <dbReference type="ARBA" id="ARBA00039111"/>
    </source>
</evidence>
<evidence type="ECO:0000256" key="4">
    <source>
        <dbReference type="ARBA" id="ARBA00022679"/>
    </source>
</evidence>
<keyword evidence="3 25" id="KW-0328">Glycosyltransferase</keyword>
<comment type="function">
    <text evidence="20">Transfers the sialyl group (N-acetyl-alpha-neuraminyl or NeuAc) from CMP-NeuAc to the non-reducing terminal galactose (Gal) of glycosphingolipids forming gangliosides (important molecules involved in the regulation of multiple cellular processes, including cell proliferation and differentiation, apoptosis, embryogenesis, development, and oncogenesis). Mainly involved in the biosynthesis of ganglioside GM3 but can also use different glycolipids as substrate acceptors such as D-galactosylceramide (GalCer), asialo-GM2 (GA2) and asialo-GM1 (GA1), although less preferentially than beta-D-Gal-(1-&gt;4)-beta-D-Glc-(1&lt;-&gt;1)-Cer (LacCer).</text>
</comment>
<keyword evidence="6" id="KW-0735">Signal-anchor</keyword>
<evidence type="ECO:0000256" key="24">
    <source>
        <dbReference type="SAM" id="Phobius"/>
    </source>
</evidence>
<dbReference type="GO" id="GO:0006629">
    <property type="term" value="P:lipid metabolic process"/>
    <property type="evidence" value="ECO:0007669"/>
    <property type="project" value="UniProtKB-KW"/>
</dbReference>
<comment type="catalytic activity">
    <reaction evidence="23">
        <text>ganglioside GA1 (d18:1(4E)/18:0) + CMP-N-acetyl-beta-neuraminate = ganglioside GM1 (d18:1(4E)/18:0) + CMP + H(+)</text>
        <dbReference type="Rhea" id="RHEA:41784"/>
        <dbReference type="ChEBI" id="CHEBI:15378"/>
        <dbReference type="ChEBI" id="CHEBI:57812"/>
        <dbReference type="ChEBI" id="CHEBI:60377"/>
        <dbReference type="ChEBI" id="CHEBI:73110"/>
        <dbReference type="ChEBI" id="CHEBI:78484"/>
    </reaction>
    <physiologicalReaction direction="left-to-right" evidence="23">
        <dbReference type="Rhea" id="RHEA:41785"/>
    </physiologicalReaction>
</comment>
<dbReference type="InterPro" id="IPR038578">
    <property type="entry name" value="GT29-like_sf"/>
</dbReference>
<evidence type="ECO:0000256" key="5">
    <source>
        <dbReference type="ARBA" id="ARBA00022692"/>
    </source>
</evidence>
<keyword evidence="4 25" id="KW-0808">Transferase</keyword>
<evidence type="ECO:0000256" key="20">
    <source>
        <dbReference type="ARBA" id="ARBA00045587"/>
    </source>
</evidence>
<comment type="catalytic activity">
    <reaction evidence="19">
        <text>a beta-D-Gal-(1-&gt;4)-beta-D-Glc-(1&lt;-&gt;1)-Cer(d18:1(4E)) + CMP-N-acetyl-beta-neuraminate = a ganglioside GM3 (d18:1(4E)) + CMP + H(+)</text>
        <dbReference type="Rhea" id="RHEA:18417"/>
        <dbReference type="ChEBI" id="CHEBI:15378"/>
        <dbReference type="ChEBI" id="CHEBI:17950"/>
        <dbReference type="ChEBI" id="CHEBI:57812"/>
        <dbReference type="ChEBI" id="CHEBI:60065"/>
        <dbReference type="ChEBI" id="CHEBI:60377"/>
        <dbReference type="EC" id="2.4.3.9"/>
    </reaction>
    <physiologicalReaction direction="left-to-right" evidence="19">
        <dbReference type="Rhea" id="RHEA:18418"/>
    </physiologicalReaction>
</comment>
<evidence type="ECO:0000256" key="12">
    <source>
        <dbReference type="ARBA" id="ARBA00023180"/>
    </source>
</evidence>